<dbReference type="Gene3D" id="3.30.60.30">
    <property type="match status" value="2"/>
</dbReference>
<evidence type="ECO:0000256" key="2">
    <source>
        <dbReference type="ARBA" id="ARBA00022900"/>
    </source>
</evidence>
<proteinExistence type="predicted"/>
<dbReference type="SMART" id="SM00280">
    <property type="entry name" value="KAZAL"/>
    <property type="match status" value="2"/>
</dbReference>
<dbReference type="SUPFAM" id="SSF100895">
    <property type="entry name" value="Kazal-type serine protease inhibitors"/>
    <property type="match status" value="2"/>
</dbReference>
<comment type="caution">
    <text evidence="5">The sequence shown here is derived from an EMBL/GenBank/DDBJ whole genome shotgun (WGS) entry which is preliminary data.</text>
</comment>
<feature type="domain" description="Kazal-like" evidence="4">
    <location>
        <begin position="46"/>
        <end position="103"/>
    </location>
</feature>
<evidence type="ECO:0000256" key="1">
    <source>
        <dbReference type="ARBA" id="ARBA00022690"/>
    </source>
</evidence>
<keyword evidence="3" id="KW-1015">Disulfide bond</keyword>
<organism evidence="5 6">
    <name type="scientific">Cherax quadricarinatus</name>
    <name type="common">Australian red claw crayfish</name>
    <dbReference type="NCBI Taxonomy" id="27406"/>
    <lineage>
        <taxon>Eukaryota</taxon>
        <taxon>Metazoa</taxon>
        <taxon>Ecdysozoa</taxon>
        <taxon>Arthropoda</taxon>
        <taxon>Crustacea</taxon>
        <taxon>Multicrustacea</taxon>
        <taxon>Malacostraca</taxon>
        <taxon>Eumalacostraca</taxon>
        <taxon>Eucarida</taxon>
        <taxon>Decapoda</taxon>
        <taxon>Pleocyemata</taxon>
        <taxon>Astacidea</taxon>
        <taxon>Parastacoidea</taxon>
        <taxon>Parastacidae</taxon>
        <taxon>Cherax</taxon>
    </lineage>
</organism>
<keyword evidence="6" id="KW-1185">Reference proteome</keyword>
<accession>A0AAW0YN10</accession>
<dbReference type="Proteomes" id="UP001445076">
    <property type="component" value="Unassembled WGS sequence"/>
</dbReference>
<dbReference type="PROSITE" id="PS51465">
    <property type="entry name" value="KAZAL_2"/>
    <property type="match status" value="2"/>
</dbReference>
<gene>
    <name evidence="5" type="ORF">OTU49_002775</name>
</gene>
<protein>
    <recommendedName>
        <fullName evidence="4">Kazal-like domain-containing protein</fullName>
    </recommendedName>
</protein>
<evidence type="ECO:0000313" key="5">
    <source>
        <dbReference type="EMBL" id="KAK8753139.1"/>
    </source>
</evidence>
<evidence type="ECO:0000313" key="6">
    <source>
        <dbReference type="Proteomes" id="UP001445076"/>
    </source>
</evidence>
<dbReference type="Pfam" id="PF00050">
    <property type="entry name" value="Kazal_1"/>
    <property type="match status" value="1"/>
</dbReference>
<reference evidence="5 6" key="1">
    <citation type="journal article" date="2024" name="BMC Genomics">
        <title>Genome assembly of redclaw crayfish (Cherax quadricarinatus) provides insights into its immune adaptation and hypoxia tolerance.</title>
        <authorList>
            <person name="Liu Z."/>
            <person name="Zheng J."/>
            <person name="Li H."/>
            <person name="Fang K."/>
            <person name="Wang S."/>
            <person name="He J."/>
            <person name="Zhou D."/>
            <person name="Weng S."/>
            <person name="Chi M."/>
            <person name="Gu Z."/>
            <person name="He J."/>
            <person name="Li F."/>
            <person name="Wang M."/>
        </authorList>
    </citation>
    <scope>NUCLEOTIDE SEQUENCE [LARGE SCALE GENOMIC DNA]</scope>
    <source>
        <strain evidence="5">ZL_2023a</strain>
    </source>
</reference>
<keyword evidence="2" id="KW-0722">Serine protease inhibitor</keyword>
<keyword evidence="1" id="KW-0646">Protease inhibitor</keyword>
<dbReference type="PANTHER" id="PTHR10913">
    <property type="entry name" value="FOLLISTATIN-RELATED"/>
    <property type="match status" value="1"/>
</dbReference>
<dbReference type="AlphaFoldDB" id="A0AAW0YN10"/>
<dbReference type="InterPro" id="IPR050653">
    <property type="entry name" value="Prot_Inhib_GrowthFact_Antg"/>
</dbReference>
<dbReference type="GO" id="GO:0005576">
    <property type="term" value="C:extracellular region"/>
    <property type="evidence" value="ECO:0007669"/>
    <property type="project" value="TreeGrafter"/>
</dbReference>
<feature type="non-terminal residue" evidence="5">
    <location>
        <position position="103"/>
    </location>
</feature>
<evidence type="ECO:0000259" key="4">
    <source>
        <dbReference type="PROSITE" id="PS51465"/>
    </source>
</evidence>
<sequence>AVSAASSSCPQPCLEILQPVCGTDNKTYSNLCELRNAICQNRRLRKLHDGDCKSRRECPIACTANYDPVCGTDGKTYGNACSLGIVACQNPHLNLRVAKDGEC</sequence>
<dbReference type="InterPro" id="IPR002350">
    <property type="entry name" value="Kazal_dom"/>
</dbReference>
<dbReference type="Pfam" id="PF07648">
    <property type="entry name" value="Kazal_2"/>
    <property type="match status" value="1"/>
</dbReference>
<dbReference type="CDD" id="cd00104">
    <property type="entry name" value="KAZAL_FS"/>
    <property type="match status" value="2"/>
</dbReference>
<dbReference type="EMBL" id="JARKIK010000003">
    <property type="protein sequence ID" value="KAK8753139.1"/>
    <property type="molecule type" value="Genomic_DNA"/>
</dbReference>
<feature type="domain" description="Kazal-like" evidence="4">
    <location>
        <begin position="3"/>
        <end position="43"/>
    </location>
</feature>
<evidence type="ECO:0000256" key="3">
    <source>
        <dbReference type="ARBA" id="ARBA00023157"/>
    </source>
</evidence>
<feature type="non-terminal residue" evidence="5">
    <location>
        <position position="1"/>
    </location>
</feature>
<dbReference type="InterPro" id="IPR036058">
    <property type="entry name" value="Kazal_dom_sf"/>
</dbReference>
<dbReference type="PANTHER" id="PTHR10913:SF45">
    <property type="entry name" value="FOLLISTATIN, ISOFORM A-RELATED"/>
    <property type="match status" value="1"/>
</dbReference>
<name>A0AAW0YN10_CHEQU</name>